<reference evidence="5" key="2">
    <citation type="submission" date="2020-09" db="EMBL/GenBank/DDBJ databases">
        <authorList>
            <person name="Sun Q."/>
            <person name="Kim S."/>
        </authorList>
    </citation>
    <scope>NUCLEOTIDE SEQUENCE</scope>
    <source>
        <strain evidence="5">KCTC 42651</strain>
    </source>
</reference>
<dbReference type="GO" id="GO:0005829">
    <property type="term" value="C:cytosol"/>
    <property type="evidence" value="ECO:0007669"/>
    <property type="project" value="TreeGrafter"/>
</dbReference>
<sequence>MSRRKPRPSPVSGRPSRHAGGGPKPAYAVDDPTLLYGRHAVQAALANPRRKVVAIRHTPQTADALAGILAGLPEGRRAELPAPQAMERADLDAGLPADTVHQGLVLKVEPLDDADLGDLIAGWQGRDDVLVVILDQVTDPHNVGAVLRSAAAFGASALIMQDRHGPPVTGTLAKTASGAVDAVPMARVVNLARAIRDLQEAGFWCTGLAEEGSTDLAEVDLRGRCGLVLGAEGTGLRRLTRETCDALARLPTCPPIGSLNVSAAAAVALYQARLVRAAPGDLHSLKS</sequence>
<dbReference type="GO" id="GO:0032259">
    <property type="term" value="P:methylation"/>
    <property type="evidence" value="ECO:0007669"/>
    <property type="project" value="UniProtKB-KW"/>
</dbReference>
<dbReference type="Pfam" id="PF00588">
    <property type="entry name" value="SpoU_methylase"/>
    <property type="match status" value="1"/>
</dbReference>
<evidence type="ECO:0000256" key="3">
    <source>
        <dbReference type="SAM" id="MobiDB-lite"/>
    </source>
</evidence>
<dbReference type="Gene3D" id="3.30.1330.30">
    <property type="match status" value="1"/>
</dbReference>
<dbReference type="SUPFAM" id="SSF55315">
    <property type="entry name" value="L30e-like"/>
    <property type="match status" value="1"/>
</dbReference>
<reference evidence="5" key="1">
    <citation type="journal article" date="2014" name="Int. J. Syst. Evol. Microbiol.">
        <title>Complete genome sequence of Corynebacterium casei LMG S-19264T (=DSM 44701T), isolated from a smear-ripened cheese.</title>
        <authorList>
            <consortium name="US DOE Joint Genome Institute (JGI-PGF)"/>
            <person name="Walter F."/>
            <person name="Albersmeier A."/>
            <person name="Kalinowski J."/>
            <person name="Ruckert C."/>
        </authorList>
    </citation>
    <scope>NUCLEOTIDE SEQUENCE</scope>
    <source>
        <strain evidence="5">KCTC 42651</strain>
    </source>
</reference>
<evidence type="ECO:0000313" key="5">
    <source>
        <dbReference type="EMBL" id="GHD58746.1"/>
    </source>
</evidence>
<evidence type="ECO:0000256" key="1">
    <source>
        <dbReference type="ARBA" id="ARBA00022603"/>
    </source>
</evidence>
<keyword evidence="6" id="KW-1185">Reference proteome</keyword>
<dbReference type="InterPro" id="IPR029064">
    <property type="entry name" value="Ribosomal_eL30-like_sf"/>
</dbReference>
<gene>
    <name evidence="5" type="ORF">GCM10017083_42170</name>
</gene>
<accession>A0A919CRD7</accession>
<evidence type="ECO:0000259" key="4">
    <source>
        <dbReference type="SMART" id="SM00967"/>
    </source>
</evidence>
<evidence type="ECO:0000256" key="2">
    <source>
        <dbReference type="ARBA" id="ARBA00022679"/>
    </source>
</evidence>
<dbReference type="GO" id="GO:0006396">
    <property type="term" value="P:RNA processing"/>
    <property type="evidence" value="ECO:0007669"/>
    <property type="project" value="InterPro"/>
</dbReference>
<dbReference type="GO" id="GO:0003723">
    <property type="term" value="F:RNA binding"/>
    <property type="evidence" value="ECO:0007669"/>
    <property type="project" value="InterPro"/>
</dbReference>
<dbReference type="InterPro" id="IPR013123">
    <property type="entry name" value="SpoU_subst-bd"/>
</dbReference>
<keyword evidence="2" id="KW-0808">Transferase</keyword>
<dbReference type="Gene3D" id="3.40.1280.10">
    <property type="match status" value="1"/>
</dbReference>
<feature type="region of interest" description="Disordered" evidence="3">
    <location>
        <begin position="1"/>
        <end position="30"/>
    </location>
</feature>
<dbReference type="SMART" id="SM00967">
    <property type="entry name" value="SpoU_sub_bind"/>
    <property type="match status" value="1"/>
</dbReference>
<dbReference type="NCBIfam" id="TIGR00186">
    <property type="entry name" value="rRNA_methyl_3"/>
    <property type="match status" value="1"/>
</dbReference>
<dbReference type="RefSeq" id="WP_189993318.1">
    <property type="nucleotide sequence ID" value="NZ_BMZS01000010.1"/>
</dbReference>
<dbReference type="InterPro" id="IPR001537">
    <property type="entry name" value="SpoU_MeTrfase"/>
</dbReference>
<dbReference type="CDD" id="cd18103">
    <property type="entry name" value="SpoU-like_RlmB"/>
    <property type="match status" value="1"/>
</dbReference>
<keyword evidence="1" id="KW-0489">Methyltransferase</keyword>
<feature type="domain" description="RNA 2-O ribose methyltransferase substrate binding" evidence="4">
    <location>
        <begin position="34"/>
        <end position="114"/>
    </location>
</feature>
<dbReference type="InterPro" id="IPR029026">
    <property type="entry name" value="tRNA_m1G_MTases_N"/>
</dbReference>
<protein>
    <recommendedName>
        <fullName evidence="4">RNA 2-O ribose methyltransferase substrate binding domain-containing protein</fullName>
    </recommendedName>
</protein>
<dbReference type="AlphaFoldDB" id="A0A919CRD7"/>
<dbReference type="Proteomes" id="UP000630353">
    <property type="component" value="Unassembled WGS sequence"/>
</dbReference>
<dbReference type="InterPro" id="IPR004441">
    <property type="entry name" value="rRNA_MeTrfase_TrmH"/>
</dbReference>
<dbReference type="SUPFAM" id="SSF75217">
    <property type="entry name" value="alpha/beta knot"/>
    <property type="match status" value="1"/>
</dbReference>
<dbReference type="EMBL" id="BMZS01000010">
    <property type="protein sequence ID" value="GHD58746.1"/>
    <property type="molecule type" value="Genomic_DNA"/>
</dbReference>
<evidence type="ECO:0000313" key="6">
    <source>
        <dbReference type="Proteomes" id="UP000630353"/>
    </source>
</evidence>
<name>A0A919CRD7_9PROT</name>
<proteinExistence type="predicted"/>
<dbReference type="PANTHER" id="PTHR46429:SF1">
    <property type="entry name" value="23S RRNA (GUANOSINE-2'-O-)-METHYLTRANSFERASE RLMB"/>
    <property type="match status" value="1"/>
</dbReference>
<dbReference type="PANTHER" id="PTHR46429">
    <property type="entry name" value="23S RRNA (GUANOSINE-2'-O-)-METHYLTRANSFERASE RLMB"/>
    <property type="match status" value="1"/>
</dbReference>
<organism evidence="5 6">
    <name type="scientific">Thalassobaculum fulvum</name>
    <dbReference type="NCBI Taxonomy" id="1633335"/>
    <lineage>
        <taxon>Bacteria</taxon>
        <taxon>Pseudomonadati</taxon>
        <taxon>Pseudomonadota</taxon>
        <taxon>Alphaproteobacteria</taxon>
        <taxon>Rhodospirillales</taxon>
        <taxon>Thalassobaculaceae</taxon>
        <taxon>Thalassobaculum</taxon>
    </lineage>
</organism>
<comment type="caution">
    <text evidence="5">The sequence shown here is derived from an EMBL/GenBank/DDBJ whole genome shotgun (WGS) entry which is preliminary data.</text>
</comment>
<dbReference type="GO" id="GO:0008173">
    <property type="term" value="F:RNA methyltransferase activity"/>
    <property type="evidence" value="ECO:0007669"/>
    <property type="project" value="InterPro"/>
</dbReference>
<dbReference type="InterPro" id="IPR029028">
    <property type="entry name" value="Alpha/beta_knot_MTases"/>
</dbReference>